<name>A0A1F7X945_9BACT</name>
<dbReference type="EC" id="5.4.99.-" evidence="3"/>
<dbReference type="PROSITE" id="PS01129">
    <property type="entry name" value="PSI_RLU"/>
    <property type="match status" value="1"/>
</dbReference>
<comment type="caution">
    <text evidence="5">The sequence shown here is derived from an EMBL/GenBank/DDBJ whole genome shotgun (WGS) entry which is preliminary data.</text>
</comment>
<dbReference type="InterPro" id="IPR006224">
    <property type="entry name" value="PsdUridine_synth_RluA-like_CS"/>
</dbReference>
<dbReference type="Pfam" id="PF00849">
    <property type="entry name" value="PseudoU_synth_2"/>
    <property type="match status" value="1"/>
</dbReference>
<protein>
    <recommendedName>
        <fullName evidence="3">Pseudouridine synthase</fullName>
        <ecNumber evidence="3">5.4.99.-</ecNumber>
    </recommendedName>
</protein>
<comment type="function">
    <text evidence="3">Responsible for synthesis of pseudouridine from uracil.</text>
</comment>
<evidence type="ECO:0000256" key="3">
    <source>
        <dbReference type="RuleBase" id="RU362028"/>
    </source>
</evidence>
<evidence type="ECO:0000256" key="1">
    <source>
        <dbReference type="ARBA" id="ARBA00010876"/>
    </source>
</evidence>
<comment type="catalytic activity">
    <reaction evidence="3">
        <text>a uridine in RNA = a pseudouridine in RNA</text>
        <dbReference type="Rhea" id="RHEA:48348"/>
        <dbReference type="Rhea" id="RHEA-COMP:12068"/>
        <dbReference type="Rhea" id="RHEA-COMP:12069"/>
        <dbReference type="ChEBI" id="CHEBI:65314"/>
        <dbReference type="ChEBI" id="CHEBI:65315"/>
    </reaction>
</comment>
<dbReference type="CDD" id="cd02869">
    <property type="entry name" value="PseudoU_synth_RluA_like"/>
    <property type="match status" value="1"/>
</dbReference>
<dbReference type="PANTHER" id="PTHR21600:SF87">
    <property type="entry name" value="RNA PSEUDOURIDYLATE SYNTHASE DOMAIN-CONTAINING PROTEIN 1"/>
    <property type="match status" value="1"/>
</dbReference>
<evidence type="ECO:0000259" key="4">
    <source>
        <dbReference type="Pfam" id="PF00849"/>
    </source>
</evidence>
<keyword evidence="3" id="KW-0413">Isomerase</keyword>
<dbReference type="GO" id="GO:0000455">
    <property type="term" value="P:enzyme-directed rRNA pseudouridine synthesis"/>
    <property type="evidence" value="ECO:0007669"/>
    <property type="project" value="TreeGrafter"/>
</dbReference>
<dbReference type="Proteomes" id="UP000177053">
    <property type="component" value="Unassembled WGS sequence"/>
</dbReference>
<dbReference type="InterPro" id="IPR020103">
    <property type="entry name" value="PsdUridine_synth_cat_dom_sf"/>
</dbReference>
<dbReference type="GO" id="GO:0003723">
    <property type="term" value="F:RNA binding"/>
    <property type="evidence" value="ECO:0007669"/>
    <property type="project" value="InterPro"/>
</dbReference>
<dbReference type="Gene3D" id="3.30.2350.10">
    <property type="entry name" value="Pseudouridine synthase"/>
    <property type="match status" value="1"/>
</dbReference>
<dbReference type="GO" id="GO:0009982">
    <property type="term" value="F:pseudouridine synthase activity"/>
    <property type="evidence" value="ECO:0007669"/>
    <property type="project" value="InterPro"/>
</dbReference>
<evidence type="ECO:0000313" key="6">
    <source>
        <dbReference type="Proteomes" id="UP000177053"/>
    </source>
</evidence>
<dbReference type="NCBIfam" id="TIGR00005">
    <property type="entry name" value="rluA_subfam"/>
    <property type="match status" value="1"/>
</dbReference>
<dbReference type="PANTHER" id="PTHR21600">
    <property type="entry name" value="MITOCHONDRIAL RNA PSEUDOURIDINE SYNTHASE"/>
    <property type="match status" value="1"/>
</dbReference>
<dbReference type="InterPro" id="IPR050188">
    <property type="entry name" value="RluA_PseudoU_synthase"/>
</dbReference>
<gene>
    <name evidence="5" type="ORF">A2Z22_00385</name>
</gene>
<dbReference type="InterPro" id="IPR006145">
    <property type="entry name" value="PsdUridine_synth_RsuA/RluA"/>
</dbReference>
<proteinExistence type="inferred from homology"/>
<reference evidence="5 6" key="1">
    <citation type="journal article" date="2016" name="Nat. Commun.">
        <title>Thousands of microbial genomes shed light on interconnected biogeochemical processes in an aquifer system.</title>
        <authorList>
            <person name="Anantharaman K."/>
            <person name="Brown C.T."/>
            <person name="Hug L.A."/>
            <person name="Sharon I."/>
            <person name="Castelle C.J."/>
            <person name="Probst A.J."/>
            <person name="Thomas B.C."/>
            <person name="Singh A."/>
            <person name="Wilkins M.J."/>
            <person name="Karaoz U."/>
            <person name="Brodie E.L."/>
            <person name="Williams K.H."/>
            <person name="Hubbard S.S."/>
            <person name="Banfield J.F."/>
        </authorList>
    </citation>
    <scope>NUCLEOTIDE SEQUENCE [LARGE SCALE GENOMIC DNA]</scope>
</reference>
<dbReference type="SUPFAM" id="SSF55120">
    <property type="entry name" value="Pseudouridine synthase"/>
    <property type="match status" value="1"/>
</dbReference>
<evidence type="ECO:0000313" key="5">
    <source>
        <dbReference type="EMBL" id="OGM11493.1"/>
    </source>
</evidence>
<feature type="active site" evidence="2">
    <location>
        <position position="62"/>
    </location>
</feature>
<dbReference type="AlphaFoldDB" id="A0A1F7X945"/>
<accession>A0A1F7X945</accession>
<dbReference type="InterPro" id="IPR006225">
    <property type="entry name" value="PsdUridine_synth_RluC/D"/>
</dbReference>
<comment type="similarity">
    <text evidence="1 3">Belongs to the pseudouridine synthase RluA family.</text>
</comment>
<organism evidence="5 6">
    <name type="scientific">Candidatus Woesebacteria bacterium RBG_16_34_12</name>
    <dbReference type="NCBI Taxonomy" id="1802480"/>
    <lineage>
        <taxon>Bacteria</taxon>
        <taxon>Candidatus Woeseibacteriota</taxon>
    </lineage>
</organism>
<dbReference type="EMBL" id="MGFS01000016">
    <property type="protein sequence ID" value="OGM11493.1"/>
    <property type="molecule type" value="Genomic_DNA"/>
</dbReference>
<evidence type="ECO:0000256" key="2">
    <source>
        <dbReference type="PIRSR" id="PIRSR606225-1"/>
    </source>
</evidence>
<dbReference type="GO" id="GO:0140098">
    <property type="term" value="F:catalytic activity, acting on RNA"/>
    <property type="evidence" value="ECO:0007669"/>
    <property type="project" value="UniProtKB-ARBA"/>
</dbReference>
<feature type="domain" description="Pseudouridine synthase RsuA/RluA-like" evidence="4">
    <location>
        <begin position="13"/>
        <end position="170"/>
    </location>
</feature>
<sequence>MIKPEIIYEDKELVVLDKPAGWVVNRAKSVKEETIQDWIKSNVKSQMSKVDNYRNGIVHRLDKETSGVLIVAKTLFAFKNLQTQFKQRRIGKKYTAFVHGKVEPEEGGVNVPVGRLPWNRERFGVLPGGKSAVTYYKVIKYLKDDKNNFYTLLELNPKTGRTHQIRVHLKYLGHPIVADEFYAGRKTSKADRLWCSRLFLHASEITFQHSKSNKSVTLVSDLPNDLQLCLKRFNN</sequence>